<dbReference type="EMBL" id="CZRL01000097">
    <property type="protein sequence ID" value="CUS53345.1"/>
    <property type="molecule type" value="Genomic_DNA"/>
</dbReference>
<organism evidence="9">
    <name type="scientific">hydrothermal vent metagenome</name>
    <dbReference type="NCBI Taxonomy" id="652676"/>
    <lineage>
        <taxon>unclassified sequences</taxon>
        <taxon>metagenomes</taxon>
        <taxon>ecological metagenomes</taxon>
    </lineage>
</organism>
<dbReference type="FunFam" id="3.40.50.720:FF:000104">
    <property type="entry name" value="Shikimate dehydrogenase (NADP(+))"/>
    <property type="match status" value="1"/>
</dbReference>
<evidence type="ECO:0000259" key="8">
    <source>
        <dbReference type="Pfam" id="PF18317"/>
    </source>
</evidence>
<dbReference type="EC" id="1.1.1.25" evidence="1"/>
<dbReference type="Pfam" id="PF18317">
    <property type="entry name" value="SDH_C"/>
    <property type="match status" value="1"/>
</dbReference>
<dbReference type="GO" id="GO:0004764">
    <property type="term" value="F:shikimate 3-dehydrogenase (NADP+) activity"/>
    <property type="evidence" value="ECO:0007669"/>
    <property type="project" value="UniProtKB-EC"/>
</dbReference>
<dbReference type="Gene3D" id="3.40.50.10860">
    <property type="entry name" value="Leucine Dehydrogenase, chain A, domain 1"/>
    <property type="match status" value="1"/>
</dbReference>
<feature type="domain" description="Shikimate dehydrogenase substrate binding N-terminal" evidence="7">
    <location>
        <begin position="16"/>
        <end position="98"/>
    </location>
</feature>
<dbReference type="InterPro" id="IPR036291">
    <property type="entry name" value="NAD(P)-bd_dom_sf"/>
</dbReference>
<evidence type="ECO:0000256" key="1">
    <source>
        <dbReference type="ARBA" id="ARBA00012962"/>
    </source>
</evidence>
<dbReference type="GO" id="GO:0009073">
    <property type="term" value="P:aromatic amino acid family biosynthetic process"/>
    <property type="evidence" value="ECO:0007669"/>
    <property type="project" value="UniProtKB-KW"/>
</dbReference>
<keyword evidence="5" id="KW-0057">Aromatic amino acid biosynthesis</keyword>
<dbReference type="Pfam" id="PF08501">
    <property type="entry name" value="Shikimate_dh_N"/>
    <property type="match status" value="1"/>
</dbReference>
<evidence type="ECO:0000313" key="9">
    <source>
        <dbReference type="EMBL" id="CUS53345.1"/>
    </source>
</evidence>
<dbReference type="GO" id="GO:0005829">
    <property type="term" value="C:cytosol"/>
    <property type="evidence" value="ECO:0007669"/>
    <property type="project" value="TreeGrafter"/>
</dbReference>
<dbReference type="UniPathway" id="UPA00053">
    <property type="reaction ID" value="UER00087"/>
</dbReference>
<dbReference type="PANTHER" id="PTHR21089">
    <property type="entry name" value="SHIKIMATE DEHYDROGENASE"/>
    <property type="match status" value="1"/>
</dbReference>
<dbReference type="Gene3D" id="3.40.50.720">
    <property type="entry name" value="NAD(P)-binding Rossmann-like Domain"/>
    <property type="match status" value="1"/>
</dbReference>
<dbReference type="InterPro" id="IPR006151">
    <property type="entry name" value="Shikm_DH/Glu-tRNA_Rdtase"/>
</dbReference>
<dbReference type="Pfam" id="PF01488">
    <property type="entry name" value="Shikimate_DH"/>
    <property type="match status" value="1"/>
</dbReference>
<reference evidence="9" key="1">
    <citation type="submission" date="2015-10" db="EMBL/GenBank/DDBJ databases">
        <authorList>
            <person name="Gilbert D.G."/>
        </authorList>
    </citation>
    <scope>NUCLEOTIDE SEQUENCE</scope>
</reference>
<dbReference type="HAMAP" id="MF_00222">
    <property type="entry name" value="Shikimate_DH_AroE"/>
    <property type="match status" value="1"/>
</dbReference>
<dbReference type="InterPro" id="IPR011342">
    <property type="entry name" value="Shikimate_DH"/>
</dbReference>
<accession>A0A160TWK4</accession>
<evidence type="ECO:0000256" key="3">
    <source>
        <dbReference type="ARBA" id="ARBA00022857"/>
    </source>
</evidence>
<dbReference type="AlphaFoldDB" id="A0A160TWK4"/>
<keyword evidence="3" id="KW-0521">NADP</keyword>
<dbReference type="GO" id="GO:0008652">
    <property type="term" value="P:amino acid biosynthetic process"/>
    <property type="evidence" value="ECO:0007669"/>
    <property type="project" value="UniProtKB-KW"/>
</dbReference>
<dbReference type="SUPFAM" id="SSF51735">
    <property type="entry name" value="NAD(P)-binding Rossmann-fold domains"/>
    <property type="match status" value="1"/>
</dbReference>
<dbReference type="InterPro" id="IPR041121">
    <property type="entry name" value="SDH_C"/>
</dbReference>
<dbReference type="GO" id="GO:0050661">
    <property type="term" value="F:NADP binding"/>
    <property type="evidence" value="ECO:0007669"/>
    <property type="project" value="InterPro"/>
</dbReference>
<dbReference type="FunFam" id="3.40.50.10860:FF:000006">
    <property type="entry name" value="Shikimate dehydrogenase (NADP(+))"/>
    <property type="match status" value="1"/>
</dbReference>
<keyword evidence="4 9" id="KW-0560">Oxidoreductase</keyword>
<dbReference type="NCBIfam" id="TIGR00507">
    <property type="entry name" value="aroE"/>
    <property type="match status" value="1"/>
</dbReference>
<dbReference type="InterPro" id="IPR046346">
    <property type="entry name" value="Aminoacid_DH-like_N_sf"/>
</dbReference>
<dbReference type="GO" id="GO:0009423">
    <property type="term" value="P:chorismate biosynthetic process"/>
    <property type="evidence" value="ECO:0007669"/>
    <property type="project" value="UniProtKB-UniPathway"/>
</dbReference>
<dbReference type="GO" id="GO:0019632">
    <property type="term" value="P:shikimate metabolic process"/>
    <property type="evidence" value="ECO:0007669"/>
    <property type="project" value="InterPro"/>
</dbReference>
<feature type="domain" description="SDH C-terminal" evidence="8">
    <location>
        <begin position="249"/>
        <end position="276"/>
    </location>
</feature>
<dbReference type="InterPro" id="IPR013708">
    <property type="entry name" value="Shikimate_DH-bd_N"/>
</dbReference>
<dbReference type="SUPFAM" id="SSF53223">
    <property type="entry name" value="Aminoacid dehydrogenase-like, N-terminal domain"/>
    <property type="match status" value="1"/>
</dbReference>
<evidence type="ECO:0000256" key="2">
    <source>
        <dbReference type="ARBA" id="ARBA00022605"/>
    </source>
</evidence>
<sequence>MKDLFDLGAKKRQFGVVGHPVEHSKSPQIHRLFAQQCGLELEYMAIQLDRGGFVQGVHNLQAGGVCGLNVTLPFKEEASQLCDHVSDRAEIAAAVNTLCFREEGDIYGDNTDGVGLVIDVEENLGLRLRGRRLLLLGAGGAARGVLQPLLEAGPKQLVIANRTAEKARQLAVAFAGYGPVEAVGLDHLSGCHFDLVVNATSASLSGETPPLPDALFAANALAYDMMYGDEPTVFMQWAKDHGAEQVSDGLGMLVEQAAASFYLWNEIKPQTVEVIRLVRQM</sequence>
<dbReference type="CDD" id="cd01065">
    <property type="entry name" value="NAD_bind_Shikimate_DH"/>
    <property type="match status" value="1"/>
</dbReference>
<dbReference type="InterPro" id="IPR022893">
    <property type="entry name" value="Shikimate_DH_fam"/>
</dbReference>
<evidence type="ECO:0000256" key="5">
    <source>
        <dbReference type="ARBA" id="ARBA00023141"/>
    </source>
</evidence>
<proteinExistence type="inferred from homology"/>
<gene>
    <name evidence="9" type="ORF">MGWOODY_XGa1384</name>
</gene>
<name>A0A160TWK4_9ZZZZ</name>
<feature type="domain" description="Quinate/shikimate 5-dehydrogenase/glutamyl-tRNA reductase" evidence="6">
    <location>
        <begin position="125"/>
        <end position="203"/>
    </location>
</feature>
<dbReference type="NCBIfam" id="NF001310">
    <property type="entry name" value="PRK00258.1-2"/>
    <property type="match status" value="1"/>
</dbReference>
<evidence type="ECO:0000259" key="7">
    <source>
        <dbReference type="Pfam" id="PF08501"/>
    </source>
</evidence>
<evidence type="ECO:0000259" key="6">
    <source>
        <dbReference type="Pfam" id="PF01488"/>
    </source>
</evidence>
<protein>
    <recommendedName>
        <fullName evidence="1">shikimate dehydrogenase (NADP(+))</fullName>
        <ecNumber evidence="1">1.1.1.25</ecNumber>
    </recommendedName>
</protein>
<keyword evidence="2" id="KW-0028">Amino-acid biosynthesis</keyword>
<dbReference type="PANTHER" id="PTHR21089:SF1">
    <property type="entry name" value="BIFUNCTIONAL 3-DEHYDROQUINATE DEHYDRATASE_SHIKIMATE DEHYDROGENASE, CHLOROPLASTIC"/>
    <property type="match status" value="1"/>
</dbReference>
<evidence type="ECO:0000256" key="4">
    <source>
        <dbReference type="ARBA" id="ARBA00023002"/>
    </source>
</evidence>